<evidence type="ECO:0000256" key="1">
    <source>
        <dbReference type="ARBA" id="ARBA00004141"/>
    </source>
</evidence>
<feature type="non-terminal residue" evidence="8">
    <location>
        <position position="188"/>
    </location>
</feature>
<reference evidence="8" key="1">
    <citation type="submission" date="2013-08" db="EMBL/GenBank/DDBJ databases">
        <authorList>
            <person name="Mendez C."/>
            <person name="Richter M."/>
            <person name="Ferrer M."/>
            <person name="Sanchez J."/>
        </authorList>
    </citation>
    <scope>NUCLEOTIDE SEQUENCE</scope>
</reference>
<dbReference type="AlphaFoldDB" id="T1CGB5"/>
<evidence type="ECO:0000256" key="2">
    <source>
        <dbReference type="ARBA" id="ARBA00022676"/>
    </source>
</evidence>
<evidence type="ECO:0000256" key="7">
    <source>
        <dbReference type="SAM" id="Phobius"/>
    </source>
</evidence>
<keyword evidence="4 7" id="KW-0812">Transmembrane</keyword>
<evidence type="ECO:0000256" key="6">
    <source>
        <dbReference type="ARBA" id="ARBA00023136"/>
    </source>
</evidence>
<keyword evidence="5 7" id="KW-1133">Transmembrane helix</keyword>
<dbReference type="GO" id="GO:0016757">
    <property type="term" value="F:glycosyltransferase activity"/>
    <property type="evidence" value="ECO:0007669"/>
    <property type="project" value="UniProtKB-KW"/>
</dbReference>
<name>T1CGB5_9ZZZZ</name>
<keyword evidence="2" id="KW-0328">Glycosyltransferase</keyword>
<gene>
    <name evidence="8" type="ORF">B1A_08532</name>
</gene>
<dbReference type="NCBIfam" id="NF038066">
    <property type="entry name" value="MptB"/>
    <property type="match status" value="1"/>
</dbReference>
<feature type="transmembrane region" description="Helical" evidence="7">
    <location>
        <begin position="81"/>
        <end position="99"/>
    </location>
</feature>
<reference evidence="8" key="2">
    <citation type="journal article" date="2014" name="ISME J.">
        <title>Microbial stratification in low pH oxic and suboxic macroscopic growths along an acid mine drainage.</title>
        <authorList>
            <person name="Mendez-Garcia C."/>
            <person name="Mesa V."/>
            <person name="Sprenger R.R."/>
            <person name="Richter M."/>
            <person name="Diez M.S."/>
            <person name="Solano J."/>
            <person name="Bargiela R."/>
            <person name="Golyshina O.V."/>
            <person name="Manteca A."/>
            <person name="Ramos J.L."/>
            <person name="Gallego J.R."/>
            <person name="Llorente I."/>
            <person name="Martins Dos Santos V.A."/>
            <person name="Jensen O.N."/>
            <person name="Pelaez A.I."/>
            <person name="Sanchez J."/>
            <person name="Ferrer M."/>
        </authorList>
    </citation>
    <scope>NUCLEOTIDE SEQUENCE</scope>
</reference>
<keyword evidence="3" id="KW-0808">Transferase</keyword>
<comment type="subcellular location">
    <subcellularLocation>
        <location evidence="1">Membrane</location>
        <topology evidence="1">Multi-pass membrane protein</topology>
    </subcellularLocation>
</comment>
<accession>T1CGB5</accession>
<proteinExistence type="predicted"/>
<evidence type="ECO:0000256" key="3">
    <source>
        <dbReference type="ARBA" id="ARBA00022679"/>
    </source>
</evidence>
<keyword evidence="6 7" id="KW-0472">Membrane</keyword>
<dbReference type="GO" id="GO:0016020">
    <property type="term" value="C:membrane"/>
    <property type="evidence" value="ECO:0007669"/>
    <property type="project" value="UniProtKB-SubCell"/>
</dbReference>
<sequence>MRIFGLNPVRWHAEDAPKGIQLEASDLVEPIVMGLVASVLILAGTLQKNSPFTSKIPGSWFIGVPSHPVSGNPLLEFLARWLVYLGVALACYVWVRFVRLVRKGYRISPRALWSAFWTWITPLMIAGPLFSRDVYSYAAQGEMVARGIDPYSNGPIALGSNSYLATVDPFWVKAKAPYGPLFLYVDGL</sequence>
<evidence type="ECO:0000313" key="8">
    <source>
        <dbReference type="EMBL" id="EQD65349.1"/>
    </source>
</evidence>
<dbReference type="EMBL" id="AUZX01006090">
    <property type="protein sequence ID" value="EQD65349.1"/>
    <property type="molecule type" value="Genomic_DNA"/>
</dbReference>
<dbReference type="Pfam" id="PF26314">
    <property type="entry name" value="MptA_B_family"/>
    <property type="match status" value="1"/>
</dbReference>
<protein>
    <submittedName>
        <fullName evidence="8">Uncharacterized protein</fullName>
    </submittedName>
</protein>
<evidence type="ECO:0000256" key="5">
    <source>
        <dbReference type="ARBA" id="ARBA00022989"/>
    </source>
</evidence>
<feature type="transmembrane region" description="Helical" evidence="7">
    <location>
        <begin position="111"/>
        <end position="130"/>
    </location>
</feature>
<organism evidence="8">
    <name type="scientific">mine drainage metagenome</name>
    <dbReference type="NCBI Taxonomy" id="410659"/>
    <lineage>
        <taxon>unclassified sequences</taxon>
        <taxon>metagenomes</taxon>
        <taxon>ecological metagenomes</taxon>
    </lineage>
</organism>
<evidence type="ECO:0000256" key="4">
    <source>
        <dbReference type="ARBA" id="ARBA00022692"/>
    </source>
</evidence>
<comment type="caution">
    <text evidence="8">The sequence shown here is derived from an EMBL/GenBank/DDBJ whole genome shotgun (WGS) entry which is preliminary data.</text>
</comment>
<dbReference type="InterPro" id="IPR049829">
    <property type="entry name" value="MptA/B-like"/>
</dbReference>